<feature type="region of interest" description="Disordered" evidence="2">
    <location>
        <begin position="401"/>
        <end position="437"/>
    </location>
</feature>
<evidence type="ECO:0000256" key="1">
    <source>
        <dbReference type="PROSITE-ProRule" id="PRU00042"/>
    </source>
</evidence>
<accession>A0AAN6VTN6</accession>
<reference evidence="4" key="2">
    <citation type="submission" date="2023-05" db="EMBL/GenBank/DDBJ databases">
        <authorList>
            <consortium name="Lawrence Berkeley National Laboratory"/>
            <person name="Steindorff A."/>
            <person name="Hensen N."/>
            <person name="Bonometti L."/>
            <person name="Westerberg I."/>
            <person name="Brannstrom I.O."/>
            <person name="Guillou S."/>
            <person name="Cros-Aarteil S."/>
            <person name="Calhoun S."/>
            <person name="Haridas S."/>
            <person name="Kuo A."/>
            <person name="Mondo S."/>
            <person name="Pangilinan J."/>
            <person name="Riley R."/>
            <person name="Labutti K."/>
            <person name="Andreopoulos B."/>
            <person name="Lipzen A."/>
            <person name="Chen C."/>
            <person name="Yanf M."/>
            <person name="Daum C."/>
            <person name="Ng V."/>
            <person name="Clum A."/>
            <person name="Ohm R."/>
            <person name="Martin F."/>
            <person name="Silar P."/>
            <person name="Natvig D."/>
            <person name="Lalanne C."/>
            <person name="Gautier V."/>
            <person name="Ament-Velasquez S.L."/>
            <person name="Kruys A."/>
            <person name="Hutchinson M.I."/>
            <person name="Powell A.J."/>
            <person name="Barry K."/>
            <person name="Miller A.N."/>
            <person name="Grigoriev I.V."/>
            <person name="Debuchy R."/>
            <person name="Gladieux P."/>
            <person name="Thoren M.H."/>
            <person name="Johannesson H."/>
        </authorList>
    </citation>
    <scope>NUCLEOTIDE SEQUENCE</scope>
    <source>
        <strain evidence="4">CBS 538.74</strain>
    </source>
</reference>
<dbReference type="SMART" id="SM00355">
    <property type="entry name" value="ZnF_C2H2"/>
    <property type="match status" value="6"/>
</dbReference>
<comment type="caution">
    <text evidence="4">The sequence shown here is derived from an EMBL/GenBank/DDBJ whole genome shotgun (WGS) entry which is preliminary data.</text>
</comment>
<feature type="region of interest" description="Disordered" evidence="2">
    <location>
        <begin position="795"/>
        <end position="849"/>
    </location>
</feature>
<feature type="region of interest" description="Disordered" evidence="2">
    <location>
        <begin position="481"/>
        <end position="541"/>
    </location>
</feature>
<keyword evidence="5" id="KW-1185">Reference proteome</keyword>
<sequence>MSQQPPYPQQDGYPRFNRGDLSPGSPDSITMPGFGMPHLVPYAPLPAQGQGAGQPMGRPQAFTGGHAHQQTLVPNQGFQPITQFIHDRAAPWSALNMGTICGDSTKTQAPAPSFSRTFSTFGGRGSAPPPSDADTVSQSVGGIQTDSGYGGSIMARHSVANPSAYSEVDQSETQSLVSLFAGMGQNNVSSKQESRRREARGRGSTLGTPNPNTITCSVCNASVKTKSELKKHQARHNKPFKCPITNCRKATEGFSTNNDLDRHKRCVHKLTAGDGAIYRCTLDQCDKLKNWPRQDNFKQHLKRKHNLDLADVSGFMLRSSSPADLGNFGSSEAVAEEGVAMGSDSVSQPSWAGPDQAHVAPANLMMNGGGSFAQTSSMIPSYAGYPSVEERDLASQYMDQTPTNSAQIHPDMGRVLSGLGMPRPSPQEASASATDSFPAVDQPACIAPSTLSHARTEVESFGPVDIQVQPREVVQLEEDDAPGIFHDDDSPGIFEEHAAPSEREEVESSVPDEMDVEDPQDSASEDGVHDTDSEDDEGLDSATDLLRDTGAQYSKADEVYIKGSPSEAQSGADGPKPIDLDDEKQASAIIQSLISTGKLGRILKECGYQALAETETKDQKLLVTPSTTSENGRAIKCPDCPNKTFTRRCELKKHQKRHDRPYACTFAKCDKTFGSKNDWKRHENSQHFQLEIWRCAEKVDRPDQLECGKVCHRRESLKLHLEREHAIDDHAALDKKLADCRMGRNFESRFWCGFCQMTIVPTSKEGPAHSERFNHIDDHFNGRKMPKAYIKDWKHVDTDPVESPDNNTPGKGRRSARAGNSRKRSLHGDKDDGSSRAKRRREGGGGSGKKVTLWTCCSCHNFWQKNTTHMCMNDECGHTICNDCEVEKVDSESDAESEVPAQVQAQVGGGLMA</sequence>
<dbReference type="InterPro" id="IPR036236">
    <property type="entry name" value="Znf_C2H2_sf"/>
</dbReference>
<name>A0AAN6VTN6_9PEZI</name>
<feature type="compositionally biased region" description="Basic and acidic residues" evidence="2">
    <location>
        <begin position="826"/>
        <end position="835"/>
    </location>
</feature>
<dbReference type="PANTHER" id="PTHR35391:SF3">
    <property type="entry name" value="FINGER DOMAIN PROTEIN, PUTATIVE (AFU_ORTHOLOGUE AFUA_8G04300)-RELATED"/>
    <property type="match status" value="1"/>
</dbReference>
<dbReference type="Gene3D" id="3.30.160.60">
    <property type="entry name" value="Classic Zinc Finger"/>
    <property type="match status" value="2"/>
</dbReference>
<evidence type="ECO:0000313" key="5">
    <source>
        <dbReference type="Proteomes" id="UP001302745"/>
    </source>
</evidence>
<dbReference type="EMBL" id="MU856871">
    <property type="protein sequence ID" value="KAK4156255.1"/>
    <property type="molecule type" value="Genomic_DNA"/>
</dbReference>
<dbReference type="SUPFAM" id="SSF57667">
    <property type="entry name" value="beta-beta-alpha zinc fingers"/>
    <property type="match status" value="1"/>
</dbReference>
<dbReference type="InterPro" id="IPR013087">
    <property type="entry name" value="Znf_C2H2_type"/>
</dbReference>
<feature type="domain" description="C2H2-type" evidence="3">
    <location>
        <begin position="662"/>
        <end position="687"/>
    </location>
</feature>
<dbReference type="Proteomes" id="UP001302745">
    <property type="component" value="Unassembled WGS sequence"/>
</dbReference>
<evidence type="ECO:0000256" key="2">
    <source>
        <dbReference type="SAM" id="MobiDB-lite"/>
    </source>
</evidence>
<keyword evidence="1" id="KW-0863">Zinc-finger</keyword>
<feature type="compositionally biased region" description="Acidic residues" evidence="2">
    <location>
        <begin position="504"/>
        <end position="524"/>
    </location>
</feature>
<dbReference type="PROSITE" id="PS00028">
    <property type="entry name" value="ZINC_FINGER_C2H2_1"/>
    <property type="match status" value="2"/>
</dbReference>
<dbReference type="AlphaFoldDB" id="A0AAN6VTN6"/>
<feature type="region of interest" description="Disordered" evidence="2">
    <location>
        <begin position="1"/>
        <end position="35"/>
    </location>
</feature>
<evidence type="ECO:0000259" key="3">
    <source>
        <dbReference type="PROSITE" id="PS50157"/>
    </source>
</evidence>
<dbReference type="PANTHER" id="PTHR35391">
    <property type="entry name" value="C2H2-TYPE DOMAIN-CONTAINING PROTEIN-RELATED"/>
    <property type="match status" value="1"/>
</dbReference>
<proteinExistence type="predicted"/>
<reference evidence="4" key="1">
    <citation type="journal article" date="2023" name="Mol. Phylogenet. Evol.">
        <title>Genome-scale phylogeny and comparative genomics of the fungal order Sordariales.</title>
        <authorList>
            <person name="Hensen N."/>
            <person name="Bonometti L."/>
            <person name="Westerberg I."/>
            <person name="Brannstrom I.O."/>
            <person name="Guillou S."/>
            <person name="Cros-Aarteil S."/>
            <person name="Calhoun S."/>
            <person name="Haridas S."/>
            <person name="Kuo A."/>
            <person name="Mondo S."/>
            <person name="Pangilinan J."/>
            <person name="Riley R."/>
            <person name="LaButti K."/>
            <person name="Andreopoulos B."/>
            <person name="Lipzen A."/>
            <person name="Chen C."/>
            <person name="Yan M."/>
            <person name="Daum C."/>
            <person name="Ng V."/>
            <person name="Clum A."/>
            <person name="Steindorff A."/>
            <person name="Ohm R.A."/>
            <person name="Martin F."/>
            <person name="Silar P."/>
            <person name="Natvig D.O."/>
            <person name="Lalanne C."/>
            <person name="Gautier V."/>
            <person name="Ament-Velasquez S.L."/>
            <person name="Kruys A."/>
            <person name="Hutchinson M.I."/>
            <person name="Powell A.J."/>
            <person name="Barry K."/>
            <person name="Miller A.N."/>
            <person name="Grigoriev I.V."/>
            <person name="Debuchy R."/>
            <person name="Gladieux P."/>
            <person name="Hiltunen Thoren M."/>
            <person name="Johannesson H."/>
        </authorList>
    </citation>
    <scope>NUCLEOTIDE SEQUENCE</scope>
    <source>
        <strain evidence="4">CBS 538.74</strain>
    </source>
</reference>
<dbReference type="Pfam" id="PF00096">
    <property type="entry name" value="zf-C2H2"/>
    <property type="match status" value="2"/>
</dbReference>
<feature type="region of interest" description="Disordered" evidence="2">
    <location>
        <begin position="556"/>
        <end position="580"/>
    </location>
</feature>
<gene>
    <name evidence="4" type="ORF">C8A00DRAFT_30850</name>
</gene>
<keyword evidence="1" id="KW-0862">Zinc</keyword>
<feature type="compositionally biased region" description="Basic and acidic residues" evidence="2">
    <location>
        <begin position="485"/>
        <end position="503"/>
    </location>
</feature>
<protein>
    <recommendedName>
        <fullName evidence="3">C2H2-type domain-containing protein</fullName>
    </recommendedName>
</protein>
<evidence type="ECO:0000313" key="4">
    <source>
        <dbReference type="EMBL" id="KAK4156255.1"/>
    </source>
</evidence>
<keyword evidence="1" id="KW-0479">Metal-binding</keyword>
<feature type="region of interest" description="Disordered" evidence="2">
    <location>
        <begin position="183"/>
        <end position="210"/>
    </location>
</feature>
<dbReference type="GO" id="GO:0008270">
    <property type="term" value="F:zinc ion binding"/>
    <property type="evidence" value="ECO:0007669"/>
    <property type="project" value="UniProtKB-KW"/>
</dbReference>
<dbReference type="PROSITE" id="PS50157">
    <property type="entry name" value="ZINC_FINGER_C2H2_2"/>
    <property type="match status" value="1"/>
</dbReference>
<feature type="region of interest" description="Disordered" evidence="2">
    <location>
        <begin position="45"/>
        <end position="64"/>
    </location>
</feature>
<organism evidence="4 5">
    <name type="scientific">Chaetomidium leptoderma</name>
    <dbReference type="NCBI Taxonomy" id="669021"/>
    <lineage>
        <taxon>Eukaryota</taxon>
        <taxon>Fungi</taxon>
        <taxon>Dikarya</taxon>
        <taxon>Ascomycota</taxon>
        <taxon>Pezizomycotina</taxon>
        <taxon>Sordariomycetes</taxon>
        <taxon>Sordariomycetidae</taxon>
        <taxon>Sordariales</taxon>
        <taxon>Chaetomiaceae</taxon>
        <taxon>Chaetomidium</taxon>
    </lineage>
</organism>
<feature type="compositionally biased region" description="Low complexity" evidence="2">
    <location>
        <begin position="45"/>
        <end position="61"/>
    </location>
</feature>
<feature type="compositionally biased region" description="Basic residues" evidence="2">
    <location>
        <begin position="811"/>
        <end position="825"/>
    </location>
</feature>